<dbReference type="InterPro" id="IPR029063">
    <property type="entry name" value="SAM-dependent_MTases_sf"/>
</dbReference>
<proteinExistence type="inferred from homology"/>
<dbReference type="InterPro" id="IPR051052">
    <property type="entry name" value="Diverse_substrate_MTase"/>
</dbReference>
<comment type="caution">
    <text evidence="5">The sequence shown here is derived from an EMBL/GenBank/DDBJ whole genome shotgun (WGS) entry which is preliminary data.</text>
</comment>
<evidence type="ECO:0000256" key="1">
    <source>
        <dbReference type="ARBA" id="ARBA00008361"/>
    </source>
</evidence>
<protein>
    <submittedName>
        <fullName evidence="5">Methyltransferase family protein</fullName>
    </submittedName>
</protein>
<evidence type="ECO:0000259" key="4">
    <source>
        <dbReference type="Pfam" id="PF08241"/>
    </source>
</evidence>
<dbReference type="InterPro" id="IPR013216">
    <property type="entry name" value="Methyltransf_11"/>
</dbReference>
<dbReference type="OrthoDB" id="43862at2"/>
<gene>
    <name evidence="5" type="ORF">EV207_10642</name>
</gene>
<dbReference type="CDD" id="cd02440">
    <property type="entry name" value="AdoMet_MTases"/>
    <property type="match status" value="1"/>
</dbReference>
<organism evidence="5 6">
    <name type="scientific">Scopulibacillus darangshiensis</name>
    <dbReference type="NCBI Taxonomy" id="442528"/>
    <lineage>
        <taxon>Bacteria</taxon>
        <taxon>Bacillati</taxon>
        <taxon>Bacillota</taxon>
        <taxon>Bacilli</taxon>
        <taxon>Bacillales</taxon>
        <taxon>Sporolactobacillaceae</taxon>
        <taxon>Scopulibacillus</taxon>
    </lineage>
</organism>
<dbReference type="Gene3D" id="3.40.50.150">
    <property type="entry name" value="Vaccinia Virus protein VP39"/>
    <property type="match status" value="1"/>
</dbReference>
<dbReference type="GO" id="GO:0008757">
    <property type="term" value="F:S-adenosylmethionine-dependent methyltransferase activity"/>
    <property type="evidence" value="ECO:0007669"/>
    <property type="project" value="InterPro"/>
</dbReference>
<evidence type="ECO:0000256" key="3">
    <source>
        <dbReference type="ARBA" id="ARBA00022679"/>
    </source>
</evidence>
<dbReference type="RefSeq" id="WP_132744759.1">
    <property type="nucleotide sequence ID" value="NZ_SLXK01000006.1"/>
</dbReference>
<comment type="similarity">
    <text evidence="1">Belongs to the methyltransferase superfamily.</text>
</comment>
<sequence>MSQDPKQKVRSQFAKNAEKYVTSESHAKGADLTLLIEWLNPESHWTALDIATGGGHVAKALSPFVEHVFATDLTKEMLANTAKHLNQSYQNIWYVIADAESLPFLDRTFDIVTCRIAPHHFPNPERFIKEVARVLKPNGSFLMIDNVVPEERNLAEFMNEMEKLRDESHVKCLSIEEWRKQFADAGLLETRSRSRKKPYQFQDWVKRTATSSGQIEKVEEYILSASKEIHTYFNVTSANEKVETVQIDEWMVLCQKEG</sequence>
<keyword evidence="6" id="KW-1185">Reference proteome</keyword>
<evidence type="ECO:0000256" key="2">
    <source>
        <dbReference type="ARBA" id="ARBA00022603"/>
    </source>
</evidence>
<reference evidence="5 6" key="1">
    <citation type="submission" date="2019-03" db="EMBL/GenBank/DDBJ databases">
        <title>Genomic Encyclopedia of Type Strains, Phase IV (KMG-IV): sequencing the most valuable type-strain genomes for metagenomic binning, comparative biology and taxonomic classification.</title>
        <authorList>
            <person name="Goeker M."/>
        </authorList>
    </citation>
    <scope>NUCLEOTIDE SEQUENCE [LARGE SCALE GENOMIC DNA]</scope>
    <source>
        <strain evidence="5 6">DSM 19377</strain>
    </source>
</reference>
<feature type="domain" description="Methyltransferase type 11" evidence="4">
    <location>
        <begin position="48"/>
        <end position="142"/>
    </location>
</feature>
<evidence type="ECO:0000313" key="6">
    <source>
        <dbReference type="Proteomes" id="UP000295416"/>
    </source>
</evidence>
<dbReference type="EMBL" id="SLXK01000006">
    <property type="protein sequence ID" value="TCP30219.1"/>
    <property type="molecule type" value="Genomic_DNA"/>
</dbReference>
<accession>A0A4R2P5S9</accession>
<dbReference type="Proteomes" id="UP000295416">
    <property type="component" value="Unassembled WGS sequence"/>
</dbReference>
<keyword evidence="2 5" id="KW-0489">Methyltransferase</keyword>
<dbReference type="Pfam" id="PF08241">
    <property type="entry name" value="Methyltransf_11"/>
    <property type="match status" value="1"/>
</dbReference>
<dbReference type="AlphaFoldDB" id="A0A4R2P5S9"/>
<dbReference type="PANTHER" id="PTHR44942">
    <property type="entry name" value="METHYLTRANSF_11 DOMAIN-CONTAINING PROTEIN"/>
    <property type="match status" value="1"/>
</dbReference>
<dbReference type="GO" id="GO:0032259">
    <property type="term" value="P:methylation"/>
    <property type="evidence" value="ECO:0007669"/>
    <property type="project" value="UniProtKB-KW"/>
</dbReference>
<dbReference type="SUPFAM" id="SSF53335">
    <property type="entry name" value="S-adenosyl-L-methionine-dependent methyltransferases"/>
    <property type="match status" value="1"/>
</dbReference>
<keyword evidence="3 5" id="KW-0808">Transferase</keyword>
<dbReference type="PANTHER" id="PTHR44942:SF4">
    <property type="entry name" value="METHYLTRANSFERASE TYPE 11 DOMAIN-CONTAINING PROTEIN"/>
    <property type="match status" value="1"/>
</dbReference>
<evidence type="ECO:0000313" key="5">
    <source>
        <dbReference type="EMBL" id="TCP30219.1"/>
    </source>
</evidence>
<name>A0A4R2P5S9_9BACL</name>